<dbReference type="GO" id="GO:0010411">
    <property type="term" value="P:xyloglucan metabolic process"/>
    <property type="evidence" value="ECO:0007669"/>
    <property type="project" value="InterPro"/>
</dbReference>
<dbReference type="GO" id="GO:0071555">
    <property type="term" value="P:cell wall organization"/>
    <property type="evidence" value="ECO:0007669"/>
    <property type="project" value="UniProtKB-KW"/>
</dbReference>
<dbReference type="InterPro" id="IPR044791">
    <property type="entry name" value="Beta-glucanase/XTH"/>
</dbReference>
<dbReference type="PROSITE" id="PS51762">
    <property type="entry name" value="GH16_2"/>
    <property type="match status" value="1"/>
</dbReference>
<reference evidence="10" key="1">
    <citation type="submission" date="2023-03" db="EMBL/GenBank/DDBJ databases">
        <authorList>
            <person name="Julca I."/>
        </authorList>
    </citation>
    <scope>NUCLEOTIDE SEQUENCE</scope>
</reference>
<dbReference type="CDD" id="cd02176">
    <property type="entry name" value="GH16_XET"/>
    <property type="match status" value="1"/>
</dbReference>
<keyword evidence="8" id="KW-0961">Cell wall biogenesis/degradation</keyword>
<evidence type="ECO:0000313" key="10">
    <source>
        <dbReference type="EMBL" id="CAI9089066.1"/>
    </source>
</evidence>
<comment type="PTM">
    <text evidence="8">Contains at least one intrachain disulfide bond essential for its enzymatic activity.</text>
</comment>
<feature type="signal peptide" evidence="8">
    <location>
        <begin position="1"/>
        <end position="18"/>
    </location>
</feature>
<dbReference type="InterPro" id="IPR013320">
    <property type="entry name" value="ConA-like_dom_sf"/>
</dbReference>
<comment type="function">
    <text evidence="8">Catalyzes xyloglucan endohydrolysis (XEH) and/or endotransglycosylation (XET). Cleaves and religates xyloglucan polymers, an essential constituent of the primary cell wall, and thereby participates in cell wall construction of growing tissues.</text>
</comment>
<sequence>MFKVFTLVLACLISAASAGNFWQDITCTYGRCEISPRGSLLTLSLDRTSGSGFKSKNQYMFGRFDMQMKLVPGNSAGTVTTFYLSSVGQYHNEIDMEFLGNASGQPYTLHTNVYCQGKGNREQQFKLWFDPTKAFHTYSIVWNPQRIIFLVDNSPIRVYNNNQRRGIPFPSDQPMSVYASLWEAEEWATEGGRIKTDWTRAPFYASYRYFNANACVWSSSSFRSSCNSAYSQQAWQTQGLDAKARNRLQWLRSRFMIYDYCKDNQRFPQGIPQDCWH</sequence>
<dbReference type="SUPFAM" id="SSF49899">
    <property type="entry name" value="Concanavalin A-like lectins/glucanases"/>
    <property type="match status" value="1"/>
</dbReference>
<organism evidence="10 11">
    <name type="scientific">Oldenlandia corymbosa var. corymbosa</name>
    <dbReference type="NCBI Taxonomy" id="529605"/>
    <lineage>
        <taxon>Eukaryota</taxon>
        <taxon>Viridiplantae</taxon>
        <taxon>Streptophyta</taxon>
        <taxon>Embryophyta</taxon>
        <taxon>Tracheophyta</taxon>
        <taxon>Spermatophyta</taxon>
        <taxon>Magnoliopsida</taxon>
        <taxon>eudicotyledons</taxon>
        <taxon>Gunneridae</taxon>
        <taxon>Pentapetalae</taxon>
        <taxon>asterids</taxon>
        <taxon>lamiids</taxon>
        <taxon>Gentianales</taxon>
        <taxon>Rubiaceae</taxon>
        <taxon>Rubioideae</taxon>
        <taxon>Spermacoceae</taxon>
        <taxon>Hedyotis-Oldenlandia complex</taxon>
        <taxon>Oldenlandia</taxon>
    </lineage>
</organism>
<dbReference type="Pfam" id="PF06955">
    <property type="entry name" value="XET_C"/>
    <property type="match status" value="1"/>
</dbReference>
<keyword evidence="11" id="KW-1185">Reference proteome</keyword>
<keyword evidence="4 8" id="KW-0326">Glycosidase</keyword>
<dbReference type="EC" id="2.4.1.207" evidence="8"/>
<evidence type="ECO:0000313" key="11">
    <source>
        <dbReference type="Proteomes" id="UP001161247"/>
    </source>
</evidence>
<evidence type="ECO:0000256" key="5">
    <source>
        <dbReference type="ARBA" id="ARBA00038488"/>
    </source>
</evidence>
<keyword evidence="8" id="KW-0964">Secreted</keyword>
<evidence type="ECO:0000256" key="8">
    <source>
        <dbReference type="RuleBase" id="RU361120"/>
    </source>
</evidence>
<keyword evidence="8" id="KW-0134">Cell wall</keyword>
<protein>
    <recommendedName>
        <fullName evidence="8">Xyloglucan endotransglucosylase/hydrolase</fullName>
        <ecNumber evidence="8">2.4.1.207</ecNumber>
    </recommendedName>
</protein>
<gene>
    <name evidence="10" type="ORF">OLC1_LOCUS1489</name>
</gene>
<name>A0AAV1C078_OLDCO</name>
<keyword evidence="2 8" id="KW-0378">Hydrolase</keyword>
<dbReference type="FunFam" id="2.60.120.200:FF:000025">
    <property type="entry name" value="Xyloglucan endotransglucosylase/hydrolase"/>
    <property type="match status" value="1"/>
</dbReference>
<dbReference type="Pfam" id="PF00722">
    <property type="entry name" value="Glyco_hydro_16"/>
    <property type="match status" value="1"/>
</dbReference>
<comment type="subcellular location">
    <subcellularLocation>
        <location evidence="8">Secreted</location>
        <location evidence="8">Cell wall</location>
    </subcellularLocation>
    <subcellularLocation>
        <location evidence="8">Secreted</location>
        <location evidence="8">Extracellular space</location>
        <location evidence="8">Apoplast</location>
    </subcellularLocation>
</comment>
<keyword evidence="8" id="KW-0052">Apoplast</keyword>
<evidence type="ECO:0000256" key="2">
    <source>
        <dbReference type="ARBA" id="ARBA00022801"/>
    </source>
</evidence>
<evidence type="ECO:0000256" key="4">
    <source>
        <dbReference type="ARBA" id="ARBA00023295"/>
    </source>
</evidence>
<dbReference type="GO" id="GO:0048046">
    <property type="term" value="C:apoplast"/>
    <property type="evidence" value="ECO:0007669"/>
    <property type="project" value="UniProtKB-SubCell"/>
</dbReference>
<comment type="similarity">
    <text evidence="5">Belongs to the glycosyl hydrolase 16 family. XTH group 1 subfamily.</text>
</comment>
<feature type="active site" description="Proton donor" evidence="6">
    <location>
        <position position="97"/>
    </location>
</feature>
<feature type="domain" description="GH16" evidence="9">
    <location>
        <begin position="1"/>
        <end position="207"/>
    </location>
</feature>
<proteinExistence type="inferred from homology"/>
<dbReference type="PRINTS" id="PR00737">
    <property type="entry name" value="GLHYDRLASE16"/>
</dbReference>
<dbReference type="Proteomes" id="UP001161247">
    <property type="component" value="Chromosome 1"/>
</dbReference>
<accession>A0AAV1C078</accession>
<feature type="chain" id="PRO_5043101680" description="Xyloglucan endotransglucosylase/hydrolase" evidence="8">
    <location>
        <begin position="19"/>
        <end position="277"/>
    </location>
</feature>
<evidence type="ECO:0000259" key="9">
    <source>
        <dbReference type="PROSITE" id="PS51762"/>
    </source>
</evidence>
<feature type="glycosylation site" description="N-linked (GlcNAc...) asparagine" evidence="7">
    <location>
        <position position="101"/>
    </location>
</feature>
<dbReference type="InterPro" id="IPR008264">
    <property type="entry name" value="Beta_glucanase"/>
</dbReference>
<dbReference type="AlphaFoldDB" id="A0AAV1C078"/>
<dbReference type="InterPro" id="IPR010713">
    <property type="entry name" value="XET_C"/>
</dbReference>
<evidence type="ECO:0000256" key="7">
    <source>
        <dbReference type="PIRSR" id="PIRSR005604-2"/>
    </source>
</evidence>
<dbReference type="GO" id="GO:0016762">
    <property type="term" value="F:xyloglucan:xyloglucosyl transferase activity"/>
    <property type="evidence" value="ECO:0007669"/>
    <property type="project" value="UniProtKB-EC"/>
</dbReference>
<dbReference type="GO" id="GO:0042546">
    <property type="term" value="P:cell wall biogenesis"/>
    <property type="evidence" value="ECO:0007669"/>
    <property type="project" value="InterPro"/>
</dbReference>
<keyword evidence="1 8" id="KW-0808">Transferase</keyword>
<dbReference type="PIRSF" id="PIRSF005604">
    <property type="entry name" value="XET"/>
    <property type="match status" value="1"/>
</dbReference>
<keyword evidence="3" id="KW-1015">Disulfide bond</keyword>
<evidence type="ECO:0000256" key="6">
    <source>
        <dbReference type="PIRSR" id="PIRSR005604-1"/>
    </source>
</evidence>
<dbReference type="Gene3D" id="2.60.120.200">
    <property type="match status" value="1"/>
</dbReference>
<dbReference type="EMBL" id="OX459118">
    <property type="protein sequence ID" value="CAI9089066.1"/>
    <property type="molecule type" value="Genomic_DNA"/>
</dbReference>
<feature type="active site" description="Nucleophile" evidence="6">
    <location>
        <position position="93"/>
    </location>
</feature>
<dbReference type="InterPro" id="IPR000757">
    <property type="entry name" value="Beta-glucanase-like"/>
</dbReference>
<evidence type="ECO:0000256" key="3">
    <source>
        <dbReference type="ARBA" id="ARBA00023157"/>
    </source>
</evidence>
<dbReference type="GO" id="GO:0004553">
    <property type="term" value="F:hydrolase activity, hydrolyzing O-glycosyl compounds"/>
    <property type="evidence" value="ECO:0007669"/>
    <property type="project" value="InterPro"/>
</dbReference>
<dbReference type="InterPro" id="IPR016455">
    <property type="entry name" value="XTH"/>
</dbReference>
<evidence type="ECO:0000256" key="1">
    <source>
        <dbReference type="ARBA" id="ARBA00022679"/>
    </source>
</evidence>
<keyword evidence="8" id="KW-0732">Signal</keyword>
<dbReference type="PANTHER" id="PTHR31062">
    <property type="entry name" value="XYLOGLUCAN ENDOTRANSGLUCOSYLASE/HYDROLASE PROTEIN 8-RELATED"/>
    <property type="match status" value="1"/>
</dbReference>